<comment type="caution">
    <text evidence="2">The sequence shown here is derived from an EMBL/GenBank/DDBJ whole genome shotgun (WGS) entry which is preliminary data.</text>
</comment>
<name>A0AAN6UP85_9PEZI</name>
<protein>
    <submittedName>
        <fullName evidence="2">Uncharacterized protein</fullName>
    </submittedName>
</protein>
<keyword evidence="3" id="KW-1185">Reference proteome</keyword>
<feature type="region of interest" description="Disordered" evidence="1">
    <location>
        <begin position="19"/>
        <end position="111"/>
    </location>
</feature>
<dbReference type="Proteomes" id="UP001304895">
    <property type="component" value="Unassembled WGS sequence"/>
</dbReference>
<reference evidence="2" key="2">
    <citation type="submission" date="2023-05" db="EMBL/GenBank/DDBJ databases">
        <authorList>
            <consortium name="Lawrence Berkeley National Laboratory"/>
            <person name="Steindorff A."/>
            <person name="Hensen N."/>
            <person name="Bonometti L."/>
            <person name="Westerberg I."/>
            <person name="Brannstrom I.O."/>
            <person name="Guillou S."/>
            <person name="Cros-Aarteil S."/>
            <person name="Calhoun S."/>
            <person name="Haridas S."/>
            <person name="Kuo A."/>
            <person name="Mondo S."/>
            <person name="Pangilinan J."/>
            <person name="Riley R."/>
            <person name="Labutti K."/>
            <person name="Andreopoulos B."/>
            <person name="Lipzen A."/>
            <person name="Chen C."/>
            <person name="Yanf M."/>
            <person name="Daum C."/>
            <person name="Ng V."/>
            <person name="Clum A."/>
            <person name="Ohm R."/>
            <person name="Martin F."/>
            <person name="Silar P."/>
            <person name="Natvig D."/>
            <person name="Lalanne C."/>
            <person name="Gautier V."/>
            <person name="Ament-Velasquez S.L."/>
            <person name="Kruys A."/>
            <person name="Hutchinson M.I."/>
            <person name="Powell A.J."/>
            <person name="Barry K."/>
            <person name="Miller A.N."/>
            <person name="Grigoriev I.V."/>
            <person name="Debuchy R."/>
            <person name="Gladieux P."/>
            <person name="Thoren M.H."/>
            <person name="Johannesson H."/>
        </authorList>
    </citation>
    <scope>NUCLEOTIDE SEQUENCE</scope>
    <source>
        <strain evidence="2">CBS 123565</strain>
    </source>
</reference>
<dbReference type="AlphaFoldDB" id="A0AAN6UP85"/>
<sequence>MPCSEISRLLIWTFGSCRATPARKPNPPNHWVVRGRPKRSGSARAREGFWAGPSPDLVMPPTDQRPMRTPRLSPSVEDPPRGASRSGHPPLGISPPAQSGREHRMSPRASAFDPFIDLPTVAVSRKPRFGQVQPRLLHFLTRCLFFASTLHLVCEALPLEKPR</sequence>
<accession>A0AAN6UP85</accession>
<evidence type="ECO:0000313" key="3">
    <source>
        <dbReference type="Proteomes" id="UP001304895"/>
    </source>
</evidence>
<gene>
    <name evidence="2" type="ORF">BT67DRAFT_175347</name>
</gene>
<reference evidence="2" key="1">
    <citation type="journal article" date="2023" name="Mol. Phylogenet. Evol.">
        <title>Genome-scale phylogeny and comparative genomics of the fungal order Sordariales.</title>
        <authorList>
            <person name="Hensen N."/>
            <person name="Bonometti L."/>
            <person name="Westerberg I."/>
            <person name="Brannstrom I.O."/>
            <person name="Guillou S."/>
            <person name="Cros-Aarteil S."/>
            <person name="Calhoun S."/>
            <person name="Haridas S."/>
            <person name="Kuo A."/>
            <person name="Mondo S."/>
            <person name="Pangilinan J."/>
            <person name="Riley R."/>
            <person name="LaButti K."/>
            <person name="Andreopoulos B."/>
            <person name="Lipzen A."/>
            <person name="Chen C."/>
            <person name="Yan M."/>
            <person name="Daum C."/>
            <person name="Ng V."/>
            <person name="Clum A."/>
            <person name="Steindorff A."/>
            <person name="Ohm R.A."/>
            <person name="Martin F."/>
            <person name="Silar P."/>
            <person name="Natvig D.O."/>
            <person name="Lalanne C."/>
            <person name="Gautier V."/>
            <person name="Ament-Velasquez S.L."/>
            <person name="Kruys A."/>
            <person name="Hutchinson M.I."/>
            <person name="Powell A.J."/>
            <person name="Barry K."/>
            <person name="Miller A.N."/>
            <person name="Grigoriev I.V."/>
            <person name="Debuchy R."/>
            <person name="Gladieux P."/>
            <person name="Hiltunen Thoren M."/>
            <person name="Johannesson H."/>
        </authorList>
    </citation>
    <scope>NUCLEOTIDE SEQUENCE</scope>
    <source>
        <strain evidence="2">CBS 123565</strain>
    </source>
</reference>
<dbReference type="EMBL" id="MU853403">
    <property type="protein sequence ID" value="KAK4136360.1"/>
    <property type="molecule type" value="Genomic_DNA"/>
</dbReference>
<evidence type="ECO:0000313" key="2">
    <source>
        <dbReference type="EMBL" id="KAK4136360.1"/>
    </source>
</evidence>
<evidence type="ECO:0000256" key="1">
    <source>
        <dbReference type="SAM" id="MobiDB-lite"/>
    </source>
</evidence>
<organism evidence="2 3">
    <name type="scientific">Trichocladium antarcticum</name>
    <dbReference type="NCBI Taxonomy" id="1450529"/>
    <lineage>
        <taxon>Eukaryota</taxon>
        <taxon>Fungi</taxon>
        <taxon>Dikarya</taxon>
        <taxon>Ascomycota</taxon>
        <taxon>Pezizomycotina</taxon>
        <taxon>Sordariomycetes</taxon>
        <taxon>Sordariomycetidae</taxon>
        <taxon>Sordariales</taxon>
        <taxon>Chaetomiaceae</taxon>
        <taxon>Trichocladium</taxon>
    </lineage>
</organism>
<proteinExistence type="predicted"/>